<dbReference type="Proteomes" id="UP000030693">
    <property type="component" value="Unassembled WGS sequence"/>
</dbReference>
<dbReference type="OMA" id="AYGANCL"/>
<dbReference type="SMART" id="SM01411">
    <property type="entry name" value="Ephrin_rec_like"/>
    <property type="match status" value="5"/>
</dbReference>
<dbReference type="PROSITE" id="PS00108">
    <property type="entry name" value="PROTEIN_KINASE_ST"/>
    <property type="match status" value="1"/>
</dbReference>
<evidence type="ECO:0000313" key="4">
    <source>
        <dbReference type="EMBL" id="KCV67548.1"/>
    </source>
</evidence>
<keyword evidence="4" id="KW-0808">Transferase</keyword>
<dbReference type="OrthoDB" id="300641at2759"/>
<gene>
    <name evidence="4" type="ORF">H696_06067</name>
</gene>
<dbReference type="SUPFAM" id="SSF57184">
    <property type="entry name" value="Growth factor receptor domain"/>
    <property type="match status" value="8"/>
</dbReference>
<organism evidence="4">
    <name type="scientific">Fonticula alba</name>
    <name type="common">Slime mold</name>
    <dbReference type="NCBI Taxonomy" id="691883"/>
    <lineage>
        <taxon>Eukaryota</taxon>
        <taxon>Rotosphaerida</taxon>
        <taxon>Fonticulaceae</taxon>
        <taxon>Fonticula</taxon>
    </lineage>
</organism>
<protein>
    <submittedName>
        <fullName evidence="4">Serine/threonine protein kinase</fullName>
    </submittedName>
</protein>
<dbReference type="Pfam" id="PF00069">
    <property type="entry name" value="Pkinase"/>
    <property type="match status" value="1"/>
</dbReference>
<sequence>MLRHRVQQDGSVPVDEPPGARAIRANEATHNQVQPLLQVDNLPAERGHDGQERQPRPGRASPLPPQHPPCPGSGTYLVEGDVAGSACVAACSAGYFQSGTRCLACGTACATCSGSATTCTSCPSGRYLQGTTCVAACAWNHFQADAPCLPCDAACARCAGSATTCTACPAGQLLQVDQCLAACSAGYFAYGANCLPCSAACATCSGSAGDHLRGRLRVEPLPGRRHLPAVRRGVRPLLQVDQCLAACSAGYFAYGANCLPCSAACATCSGSAGACTGCHPGSVLENGACLDACSPGLHPDPAGRCACHATCQWCSPEGQPPAYTCHACPPGMVRAADGAQPDRCFDCHASCAACALPAAEAACTACPPGAFLHEGRCLAACPAGTWPNAQAVCLPCPAACSTCTGPGLCTGCQDGFFLRAGACEPCSRSCATCTGPDSCTACQPGLIFRQPSPQAASLCGIACDEGHFPQPERCGVCHASCQECHGQPDACQRCAAGFRWAAGPPADPASGARCVACPAGCASCTRDHACLGCFDPLVLTPEGACVDTCPAGTWTHDASCRPCNMACLTCTGPAASQCASCAPGLELIREGAAAGTCASGCQERQYRDPASGECRPCHPACATCNGPSDRDCWRCNDALLQDRQCVQACLSKHYPLEGRCLPCDPMCGECKGHGRLDCTECAAGLFHHRAESSPLRCLDQCPPGHRAQQGTCRSCPPRCRDCWHSADTCDRCSSAAMLHQGACVSACPAGTLSLDGTCFSCDASCTACHGPGPEHCDSCADAAPFLLDGVCHRACPAATYPDARQCIPCHRTCAECTGPWANACTACPADRVLGLDGSCLTRCPGGQHPEPGPAGGSACRACSPACRLCDGPTAGHCTACADGRLLEDGHCVDACSGGAFLCPPTEQCLPCPSDCAACTRADTYDMACVGRCTACAAGMLLSPSAGRCLEACPPGEVLRPGTDTEPARCQPCAPACGTCHRRPDWCTACAGSGRWLLSTAGQCVPECPAAGFAASPAEPVCLPCVAGCRACQPAGRLPVCAMQPDGSLDCPRVATCQLCEPGLLLLQGASCVSDCPAGHFADWDGSPPACAACSPGCWACTGPEKTDCLRRVSSAASRRIAFGLGIGLGLLLLLLLLLLVAWLVRRLRQAAKPPAGAGDPDHDSTVLNTILELSLPGAIQVSLAADFLALDGAALGAGTQASVFAARAIGAGVSTRLGCPDIVAIKQLKGNKLTPLQVTLLQNEIALMWLLRDCAHIVRIYGYSDQPPAIVMECFQSDLATLLRSDIALPLSTLLSLAQQWTSGLEAMHDRGIAHCDLKPANVLVSPAHGQSWQVALGDLGTARNLSAARASALVNEAPVLNALTARYAAPEVLAAFHRARPLDMDLYLPADVYAAAMMLWETLTRVAPWQGLSFQDITARVHAGQRPDLALATAAIAQANPGLGQNTADILQRMWAADAHARPSAAGVRQVVATLAVMLPGQ</sequence>
<dbReference type="SMART" id="SM00261">
    <property type="entry name" value="FU"/>
    <property type="match status" value="19"/>
</dbReference>
<dbReference type="InterPro" id="IPR009030">
    <property type="entry name" value="Growth_fac_rcpt_cys_sf"/>
</dbReference>
<dbReference type="PANTHER" id="PTHR45756:SF1">
    <property type="entry name" value="PROTEIN KINASE DOMAIN CONTAINING PROTEIN"/>
    <property type="match status" value="1"/>
</dbReference>
<evidence type="ECO:0000259" key="3">
    <source>
        <dbReference type="PROSITE" id="PS50011"/>
    </source>
</evidence>
<feature type="compositionally biased region" description="Basic and acidic residues" evidence="1">
    <location>
        <begin position="43"/>
        <end position="55"/>
    </location>
</feature>
<dbReference type="GeneID" id="20530792"/>
<proteinExistence type="predicted"/>
<feature type="domain" description="Protein kinase" evidence="3">
    <location>
        <begin position="1189"/>
        <end position="1476"/>
    </location>
</feature>
<dbReference type="PROSITE" id="PS50011">
    <property type="entry name" value="PROTEIN_KINASE_DOM"/>
    <property type="match status" value="1"/>
</dbReference>
<dbReference type="GO" id="GO:0005524">
    <property type="term" value="F:ATP binding"/>
    <property type="evidence" value="ECO:0007669"/>
    <property type="project" value="InterPro"/>
</dbReference>
<dbReference type="InterPro" id="IPR053215">
    <property type="entry name" value="TKL_Ser/Thr_kinase"/>
</dbReference>
<keyword evidence="4" id="KW-0418">Kinase</keyword>
<dbReference type="InterPro" id="IPR000742">
    <property type="entry name" value="EGF"/>
</dbReference>
<dbReference type="CDD" id="cd00064">
    <property type="entry name" value="FU"/>
    <property type="match status" value="7"/>
</dbReference>
<reference evidence="4" key="1">
    <citation type="submission" date="2013-04" db="EMBL/GenBank/DDBJ databases">
        <title>The Genome Sequence of Fonticula alba ATCC 38817.</title>
        <authorList>
            <consortium name="The Broad Institute Genomics Platform"/>
            <person name="Russ C."/>
            <person name="Cuomo C."/>
            <person name="Burger G."/>
            <person name="Gray M.W."/>
            <person name="Holland P.W.H."/>
            <person name="King N."/>
            <person name="Lang F.B.F."/>
            <person name="Roger A.J."/>
            <person name="Ruiz-Trillo I."/>
            <person name="Brown M."/>
            <person name="Walker B."/>
            <person name="Young S."/>
            <person name="Zeng Q."/>
            <person name="Gargeya S."/>
            <person name="Fitzgerald M."/>
            <person name="Haas B."/>
            <person name="Abouelleil A."/>
            <person name="Allen A.W."/>
            <person name="Alvarado L."/>
            <person name="Arachchi H.M."/>
            <person name="Berlin A.M."/>
            <person name="Chapman S.B."/>
            <person name="Gainer-Dewar J."/>
            <person name="Goldberg J."/>
            <person name="Griggs A."/>
            <person name="Gujja S."/>
            <person name="Hansen M."/>
            <person name="Howarth C."/>
            <person name="Imamovic A."/>
            <person name="Ireland A."/>
            <person name="Larimer J."/>
            <person name="McCowan C."/>
            <person name="Murphy C."/>
            <person name="Pearson M."/>
            <person name="Poon T.W."/>
            <person name="Priest M."/>
            <person name="Roberts A."/>
            <person name="Saif S."/>
            <person name="Shea T."/>
            <person name="Sisk P."/>
            <person name="Sykes S."/>
            <person name="Wortman J."/>
            <person name="Nusbaum C."/>
            <person name="Birren B."/>
        </authorList>
    </citation>
    <scope>NUCLEOTIDE SEQUENCE [LARGE SCALE GENOMIC DNA]</scope>
    <source>
        <strain evidence="4">ATCC 38817</strain>
    </source>
</reference>
<keyword evidence="2" id="KW-0812">Transmembrane</keyword>
<dbReference type="InterPro" id="IPR006212">
    <property type="entry name" value="Furin_repeat"/>
</dbReference>
<evidence type="ECO:0000313" key="5">
    <source>
        <dbReference type="Proteomes" id="UP000030693"/>
    </source>
</evidence>
<keyword evidence="2" id="KW-1133">Transmembrane helix</keyword>
<feature type="transmembrane region" description="Helical" evidence="2">
    <location>
        <begin position="1120"/>
        <end position="1144"/>
    </location>
</feature>
<dbReference type="SMART" id="SM00220">
    <property type="entry name" value="S_TKc"/>
    <property type="match status" value="1"/>
</dbReference>
<keyword evidence="4" id="KW-0723">Serine/threonine-protein kinase</keyword>
<dbReference type="eggNOG" id="KOG0595">
    <property type="taxonomic scope" value="Eukaryota"/>
</dbReference>
<dbReference type="eggNOG" id="KOG3525">
    <property type="taxonomic scope" value="Eukaryota"/>
</dbReference>
<dbReference type="InterPro" id="IPR008271">
    <property type="entry name" value="Ser/Thr_kinase_AS"/>
</dbReference>
<accession>A0A058Z0W4</accession>
<keyword evidence="2" id="KW-0472">Membrane</keyword>
<evidence type="ECO:0000256" key="2">
    <source>
        <dbReference type="SAM" id="Phobius"/>
    </source>
</evidence>
<dbReference type="InterPro" id="IPR000719">
    <property type="entry name" value="Prot_kinase_dom"/>
</dbReference>
<dbReference type="EMBL" id="KB932217">
    <property type="protein sequence ID" value="KCV67548.1"/>
    <property type="molecule type" value="Genomic_DNA"/>
</dbReference>
<dbReference type="InterPro" id="IPR011009">
    <property type="entry name" value="Kinase-like_dom_sf"/>
</dbReference>
<dbReference type="RefSeq" id="XP_009498109.1">
    <property type="nucleotide sequence ID" value="XM_009499834.1"/>
</dbReference>
<feature type="region of interest" description="Disordered" evidence="1">
    <location>
        <begin position="1"/>
        <end position="67"/>
    </location>
</feature>
<dbReference type="Gene3D" id="1.10.510.10">
    <property type="entry name" value="Transferase(Phosphotransferase) domain 1"/>
    <property type="match status" value="1"/>
</dbReference>
<evidence type="ECO:0000256" key="1">
    <source>
        <dbReference type="SAM" id="MobiDB-lite"/>
    </source>
</evidence>
<keyword evidence="5" id="KW-1185">Reference proteome</keyword>
<name>A0A058Z0W4_FONAL</name>
<dbReference type="Gene3D" id="2.10.220.10">
    <property type="entry name" value="Hormone Receptor, Insulin-like Growth Factor Receptor 1, Chain A, domain 2"/>
    <property type="match status" value="14"/>
</dbReference>
<dbReference type="PANTHER" id="PTHR45756">
    <property type="entry name" value="PALMITOYLTRANSFERASE"/>
    <property type="match status" value="1"/>
</dbReference>
<dbReference type="SUPFAM" id="SSF56112">
    <property type="entry name" value="Protein kinase-like (PK-like)"/>
    <property type="match status" value="1"/>
</dbReference>
<dbReference type="GO" id="GO:0004674">
    <property type="term" value="F:protein serine/threonine kinase activity"/>
    <property type="evidence" value="ECO:0007669"/>
    <property type="project" value="UniProtKB-KW"/>
</dbReference>
<dbReference type="SMART" id="SM00181">
    <property type="entry name" value="EGF"/>
    <property type="match status" value="13"/>
</dbReference>